<evidence type="ECO:0000313" key="1">
    <source>
        <dbReference type="EMBL" id="QPB11448.1"/>
    </source>
</evidence>
<name>A0A873WQR8_9CAUD</name>
<sequence length="562" mass="63789">MALIGLRPFKETRTEGLAPQQSAALSGAYQLYAQDAYLDPGMGQIYYGAKWTKFPAGEYTIKIIINGYGGVGLEGTTLFDNVSNGGTWTVPVYHTFSVTSNAVLKFDIWYTANATGEAAYVIYEIRDEAGNVFEVSRANEYIGDIIPVPVDALPPRPPYMSDARLQLPVFLLKPNWKEGITERLSWLTDVLPSETGAEQRRRLRDQPRQSVEASFISHGPARNLLDAFLTAVGPNECLVPLWFYEETAENKLPTATVDVFGDFKDIPLRVNDTVIIRGPDDIFDFEVNVISAYSDTKIELRYGLQRDYRSGTTITPMRRARTELTAEMTSLTDQVGTIRLRFNVIEDPTIFEKWDAPIYQNTGLRVFDTVPNFRDVAFTYGSMAQYFDPGVGQVSMAYPGRQSQQWERLGFHVTGRAAMRKFVEMIHTMNGKWKSFHLPSQRDEFELKQDIRTNDGALRVYPSGYAMFAQQNQRGRRHIMIELFNGVQLFNTIISSRTMQGEEWLFLAETLPNIAKTDVRRVCYMPESRLDVDSIEFQRLTDSRGTSTVTLVFVNIPKERTV</sequence>
<dbReference type="KEGG" id="vg:62680427"/>
<accession>A0A873WQR8</accession>
<keyword evidence="2" id="KW-1185">Reference proteome</keyword>
<evidence type="ECO:0008006" key="3">
    <source>
        <dbReference type="Google" id="ProtNLM"/>
    </source>
</evidence>
<protein>
    <recommendedName>
        <fullName evidence="3">Tail assembly protein</fullName>
    </recommendedName>
</protein>
<evidence type="ECO:0000313" key="2">
    <source>
        <dbReference type="Proteomes" id="UP000663201"/>
    </source>
</evidence>
<organism evidence="1 2">
    <name type="scientific">Providencia phage Kokobel1</name>
    <dbReference type="NCBI Taxonomy" id="2783540"/>
    <lineage>
        <taxon>Viruses</taxon>
        <taxon>Duplodnaviria</taxon>
        <taxon>Heunggongvirae</taxon>
        <taxon>Uroviricota</taxon>
        <taxon>Caudoviricetes</taxon>
        <taxon>Casjensviridae</taxon>
        <taxon>Kokobelvirus</taxon>
        <taxon>Kokobelvirus kokobel1</taxon>
    </lineage>
</organism>
<dbReference type="GeneID" id="62680427"/>
<proteinExistence type="predicted"/>
<dbReference type="EMBL" id="MW145139">
    <property type="protein sequence ID" value="QPB11448.1"/>
    <property type="molecule type" value="Genomic_DNA"/>
</dbReference>
<dbReference type="RefSeq" id="YP_009997912.1">
    <property type="nucleotide sequence ID" value="NC_052979.1"/>
</dbReference>
<reference evidence="1" key="1">
    <citation type="submission" date="2020-10" db="EMBL/GenBank/DDBJ databases">
        <authorList>
            <person name="Ben Porat S."/>
            <person name="Alkalay-Oren S."/>
            <person name="Coppenhagen-Glazer S."/>
            <person name="Hazan R."/>
        </authorList>
    </citation>
    <scope>NUCLEOTIDE SEQUENCE</scope>
</reference>
<dbReference type="Proteomes" id="UP000663201">
    <property type="component" value="Segment"/>
</dbReference>